<accession>A0A834IFH9</accession>
<protein>
    <submittedName>
        <fullName evidence="1">Uncharacterized protein</fullName>
    </submittedName>
</protein>
<sequence>MDHFRSSPFYPAGGVKLRKIHPFFTLRFYKHNFGVSSQAINSLNTSPQATTVQTLRELSHNLEPHYLCQLFRRTQIQPPLLI</sequence>
<evidence type="ECO:0000313" key="1">
    <source>
        <dbReference type="EMBL" id="KAF7279875.1"/>
    </source>
</evidence>
<dbReference type="Proteomes" id="UP000625711">
    <property type="component" value="Unassembled WGS sequence"/>
</dbReference>
<dbReference type="EMBL" id="JAACXV010000334">
    <property type="protein sequence ID" value="KAF7279875.1"/>
    <property type="molecule type" value="Genomic_DNA"/>
</dbReference>
<reference evidence="1" key="1">
    <citation type="submission" date="2020-08" db="EMBL/GenBank/DDBJ databases">
        <title>Genome sequencing and assembly of the red palm weevil Rhynchophorus ferrugineus.</title>
        <authorList>
            <person name="Dias G.B."/>
            <person name="Bergman C.M."/>
            <person name="Manee M."/>
        </authorList>
    </citation>
    <scope>NUCLEOTIDE SEQUENCE</scope>
    <source>
        <strain evidence="1">AA-2017</strain>
        <tissue evidence="1">Whole larva</tissue>
    </source>
</reference>
<proteinExistence type="predicted"/>
<dbReference type="AlphaFoldDB" id="A0A834IFH9"/>
<organism evidence="1 2">
    <name type="scientific">Rhynchophorus ferrugineus</name>
    <name type="common">Red palm weevil</name>
    <name type="synonym">Curculio ferrugineus</name>
    <dbReference type="NCBI Taxonomy" id="354439"/>
    <lineage>
        <taxon>Eukaryota</taxon>
        <taxon>Metazoa</taxon>
        <taxon>Ecdysozoa</taxon>
        <taxon>Arthropoda</taxon>
        <taxon>Hexapoda</taxon>
        <taxon>Insecta</taxon>
        <taxon>Pterygota</taxon>
        <taxon>Neoptera</taxon>
        <taxon>Endopterygota</taxon>
        <taxon>Coleoptera</taxon>
        <taxon>Polyphaga</taxon>
        <taxon>Cucujiformia</taxon>
        <taxon>Curculionidae</taxon>
        <taxon>Dryophthorinae</taxon>
        <taxon>Rhynchophorus</taxon>
    </lineage>
</organism>
<evidence type="ECO:0000313" key="2">
    <source>
        <dbReference type="Proteomes" id="UP000625711"/>
    </source>
</evidence>
<keyword evidence="2" id="KW-1185">Reference proteome</keyword>
<gene>
    <name evidence="1" type="ORF">GWI33_006636</name>
</gene>
<comment type="caution">
    <text evidence="1">The sequence shown here is derived from an EMBL/GenBank/DDBJ whole genome shotgun (WGS) entry which is preliminary data.</text>
</comment>
<name>A0A834IFH9_RHYFE</name>